<sequence length="150" mass="16914">MAAVTIKIASLNIWNANKLVFHWYYDNETEICLAFKYNGCGGNQNRFPEYLECKQTCLPRVIYFIDISLHDNFCSLHKAAFNDDKGQPVICSGNVGNVQKCPDDYICKTVVFIGACCPKASEVIYKRNIFPQCKNGNIVKIGDNEMNLLG</sequence>
<evidence type="ECO:0000259" key="1">
    <source>
        <dbReference type="PROSITE" id="PS50279"/>
    </source>
</evidence>
<evidence type="ECO:0000313" key="3">
    <source>
        <dbReference type="WBParaSite" id="ALUE_0002023101-mRNA-1"/>
    </source>
</evidence>
<dbReference type="InterPro" id="IPR036880">
    <property type="entry name" value="Kunitz_BPTI_sf"/>
</dbReference>
<dbReference type="Pfam" id="PF00014">
    <property type="entry name" value="Kunitz_BPTI"/>
    <property type="match status" value="1"/>
</dbReference>
<dbReference type="SUPFAM" id="SSF57362">
    <property type="entry name" value="BPTI-like"/>
    <property type="match status" value="1"/>
</dbReference>
<dbReference type="AlphaFoldDB" id="A0A0M3INA3"/>
<keyword evidence="2" id="KW-1185">Reference proteome</keyword>
<dbReference type="PROSITE" id="PS50279">
    <property type="entry name" value="BPTI_KUNITZ_2"/>
    <property type="match status" value="1"/>
</dbReference>
<dbReference type="GO" id="GO:0004867">
    <property type="term" value="F:serine-type endopeptidase inhibitor activity"/>
    <property type="evidence" value="ECO:0007669"/>
    <property type="project" value="InterPro"/>
</dbReference>
<feature type="domain" description="BPTI/Kunitz inhibitor" evidence="1">
    <location>
        <begin position="23"/>
        <end position="57"/>
    </location>
</feature>
<dbReference type="SMART" id="SM00131">
    <property type="entry name" value="KU"/>
    <property type="match status" value="1"/>
</dbReference>
<dbReference type="CDD" id="cd00109">
    <property type="entry name" value="Kunitz-type"/>
    <property type="match status" value="1"/>
</dbReference>
<protein>
    <submittedName>
        <fullName evidence="3">BPTI/Kunitz inhibitor domain-containing protein</fullName>
    </submittedName>
</protein>
<dbReference type="InterPro" id="IPR002223">
    <property type="entry name" value="Kunitz_BPTI"/>
</dbReference>
<name>A0A0M3INA3_ASCLU</name>
<dbReference type="PROSITE" id="PS00280">
    <property type="entry name" value="BPTI_KUNITZ_1"/>
    <property type="match status" value="1"/>
</dbReference>
<accession>A0A0M3INA3</accession>
<dbReference type="InterPro" id="IPR052861">
    <property type="entry name" value="BPTI/Kunitz_domain"/>
</dbReference>
<dbReference type="PANTHER" id="PTHR47248:SF7">
    <property type="entry name" value="BPTI_KUNITZ INHIBITOR DOMAIN-CONTAINING PROTEIN"/>
    <property type="match status" value="1"/>
</dbReference>
<evidence type="ECO:0000313" key="2">
    <source>
        <dbReference type="Proteomes" id="UP000036681"/>
    </source>
</evidence>
<dbReference type="Gene3D" id="4.10.410.10">
    <property type="entry name" value="Pancreatic trypsin inhibitor Kunitz domain"/>
    <property type="match status" value="1"/>
</dbReference>
<dbReference type="WBParaSite" id="ALUE_0002023101-mRNA-1">
    <property type="protein sequence ID" value="ALUE_0002023101-mRNA-1"/>
    <property type="gene ID" value="ALUE_0002023101"/>
</dbReference>
<dbReference type="Proteomes" id="UP000036681">
    <property type="component" value="Unplaced"/>
</dbReference>
<dbReference type="PANTHER" id="PTHR47248">
    <property type="entry name" value="PROTEIN CBG06772"/>
    <property type="match status" value="1"/>
</dbReference>
<reference evidence="3" key="1">
    <citation type="submission" date="2017-02" db="UniProtKB">
        <authorList>
            <consortium name="WormBaseParasite"/>
        </authorList>
    </citation>
    <scope>IDENTIFICATION</scope>
</reference>
<organism evidence="2 3">
    <name type="scientific">Ascaris lumbricoides</name>
    <name type="common">Giant roundworm</name>
    <dbReference type="NCBI Taxonomy" id="6252"/>
    <lineage>
        <taxon>Eukaryota</taxon>
        <taxon>Metazoa</taxon>
        <taxon>Ecdysozoa</taxon>
        <taxon>Nematoda</taxon>
        <taxon>Chromadorea</taxon>
        <taxon>Rhabditida</taxon>
        <taxon>Spirurina</taxon>
        <taxon>Ascaridomorpha</taxon>
        <taxon>Ascaridoidea</taxon>
        <taxon>Ascarididae</taxon>
        <taxon>Ascaris</taxon>
    </lineage>
</organism>
<proteinExistence type="predicted"/>
<dbReference type="InterPro" id="IPR020901">
    <property type="entry name" value="Prtase_inh_Kunz-CS"/>
</dbReference>